<feature type="binding site" evidence="8 11">
    <location>
        <begin position="178"/>
        <end position="183"/>
    </location>
    <ligand>
        <name>NADP(+)</name>
        <dbReference type="ChEBI" id="CHEBI:58349"/>
    </ligand>
</feature>
<dbReference type="Gene3D" id="3.40.50.720">
    <property type="entry name" value="NAD(P)-binding Rossmann-like Domain"/>
    <property type="match status" value="1"/>
</dbReference>
<dbReference type="InterPro" id="IPR018214">
    <property type="entry name" value="GluRdtase_CS"/>
</dbReference>
<dbReference type="GO" id="GO:0006782">
    <property type="term" value="P:protoporphyrinogen IX biosynthetic process"/>
    <property type="evidence" value="ECO:0007669"/>
    <property type="project" value="UniProtKB-UniRule"/>
</dbReference>
<dbReference type="InterPro" id="IPR015895">
    <property type="entry name" value="4pyrrol_synth_GluRdtase_N"/>
</dbReference>
<evidence type="ECO:0000256" key="2">
    <source>
        <dbReference type="ARBA" id="ARBA00005916"/>
    </source>
</evidence>
<evidence type="ECO:0000256" key="4">
    <source>
        <dbReference type="ARBA" id="ARBA00022857"/>
    </source>
</evidence>
<evidence type="ECO:0000256" key="8">
    <source>
        <dbReference type="HAMAP-Rule" id="MF_00087"/>
    </source>
</evidence>
<evidence type="ECO:0000259" key="15">
    <source>
        <dbReference type="Pfam" id="PF01488"/>
    </source>
</evidence>
<feature type="active site" description="Nucleophile" evidence="8 9">
    <location>
        <position position="47"/>
    </location>
</feature>
<evidence type="ECO:0000256" key="12">
    <source>
        <dbReference type="PIRSR" id="PIRSR000445-4"/>
    </source>
</evidence>
<evidence type="ECO:0000313" key="17">
    <source>
        <dbReference type="EMBL" id="KEZ86732.1"/>
    </source>
</evidence>
<dbReference type="PANTHER" id="PTHR43120">
    <property type="entry name" value="GLUTAMYL-TRNA REDUCTASE 1, CHLOROPLASTIC"/>
    <property type="match status" value="1"/>
</dbReference>
<feature type="site" description="Important for activity" evidence="8 12">
    <location>
        <position position="92"/>
    </location>
</feature>
<evidence type="ECO:0000256" key="10">
    <source>
        <dbReference type="PIRSR" id="PIRSR000445-2"/>
    </source>
</evidence>
<reference evidence="17 18" key="1">
    <citation type="submission" date="2014-07" db="EMBL/GenBank/DDBJ databases">
        <title>Draft genome of Clostridium sulfidigenes 113A isolated from sediments associated with methane hydrate from Krishna Godavari basin.</title>
        <authorList>
            <person name="Honkalas V.S."/>
            <person name="Dabir A.P."/>
            <person name="Arora P."/>
            <person name="Dhakephalkar P.K."/>
        </authorList>
    </citation>
    <scope>NUCLEOTIDE SEQUENCE [LARGE SCALE GENOMIC DNA]</scope>
    <source>
        <strain evidence="17 18">113A</strain>
    </source>
</reference>
<dbReference type="GO" id="GO:0050661">
    <property type="term" value="F:NADP binding"/>
    <property type="evidence" value="ECO:0007669"/>
    <property type="project" value="InterPro"/>
</dbReference>
<dbReference type="EC" id="1.2.1.70" evidence="3 8"/>
<evidence type="ECO:0000256" key="5">
    <source>
        <dbReference type="ARBA" id="ARBA00023002"/>
    </source>
</evidence>
<keyword evidence="4 8" id="KW-0521">NADP</keyword>
<feature type="binding site" evidence="8 10">
    <location>
        <position position="113"/>
    </location>
    <ligand>
        <name>substrate</name>
    </ligand>
</feature>
<dbReference type="SUPFAM" id="SSF69742">
    <property type="entry name" value="Glutamyl tRNA-reductase catalytic, N-terminal domain"/>
    <property type="match status" value="1"/>
</dbReference>
<comment type="domain">
    <text evidence="8">Possesses an unusual extended V-shaped dimeric structure with each monomer consisting of three distinct domains arranged along a curved 'spinal' alpha-helix. The N-terminal catalytic domain specifically recognizes the glutamate moiety of the substrate. The second domain is the NADPH-binding domain, and the third C-terminal domain is responsible for dimerization.</text>
</comment>
<dbReference type="PROSITE" id="PS00747">
    <property type="entry name" value="GLUTR"/>
    <property type="match status" value="1"/>
</dbReference>
<comment type="function">
    <text evidence="8">Catalyzes the NADPH-dependent reduction of glutamyl-tRNA(Glu) to glutamate 1-semialdehyde (GSA).</text>
</comment>
<comment type="caution">
    <text evidence="17">The sequence shown here is derived from an EMBL/GenBank/DDBJ whole genome shotgun (WGS) entry which is preliminary data.</text>
</comment>
<evidence type="ECO:0000256" key="6">
    <source>
        <dbReference type="ARBA" id="ARBA00023244"/>
    </source>
</evidence>
<dbReference type="PIRSF" id="PIRSF000445">
    <property type="entry name" value="4pyrrol_synth_GluRdtase"/>
    <property type="match status" value="1"/>
</dbReference>
<accession>A0A084JCP8</accession>
<dbReference type="Gene3D" id="3.30.460.30">
    <property type="entry name" value="Glutamyl-tRNA reductase, N-terminal domain"/>
    <property type="match status" value="1"/>
</dbReference>
<dbReference type="GO" id="GO:0008883">
    <property type="term" value="F:glutamyl-tRNA reductase activity"/>
    <property type="evidence" value="ECO:0007669"/>
    <property type="project" value="UniProtKB-UniRule"/>
</dbReference>
<dbReference type="AlphaFoldDB" id="A0A084JCP8"/>
<sequence>MIHLIGIKKELDLILRAKLAISQDNIDGILLKMKETLCEEVVIINTCNRTEIYLKSSLSQNIIIQEVFNTLNWDEEFIKYIFYSNDSKAITHLLEVSCGFHSKILGEDQILGQVKDAYLKSKELKVIKASFDKLFTMAISCGKEFKTESKLYKTPVSYSSIAAKKAIDQGCKNILILGFGKMAQLTLNYLIGKQDILDKIYIVVRNTDKVINHSIIIKNIELMENKKIEIIPIDNMVDTYKYIDALICCTSSPTPIVLKKDLPSQPILIFDLSLPINVEDSCNELKNICLFNLDNLQNVDKENKIQRRNIMNSNKYIIKKYYDEYNNFLKLMSLSGIIKDVKEEGKLLVENNLKTFKNKKYTKDNDKLVATLLKSSANTYINRAIEVLKEETLKGNNKDAYELIERIFLNKIN</sequence>
<evidence type="ECO:0000256" key="9">
    <source>
        <dbReference type="PIRSR" id="PIRSR000445-1"/>
    </source>
</evidence>
<keyword evidence="5 8" id="KW-0560">Oxidoreductase</keyword>
<dbReference type="RefSeq" id="WP_035132242.1">
    <property type="nucleotide sequence ID" value="NZ_JPMD01000018.1"/>
</dbReference>
<evidence type="ECO:0000256" key="11">
    <source>
        <dbReference type="PIRSR" id="PIRSR000445-3"/>
    </source>
</evidence>
<dbReference type="eggNOG" id="COG0373">
    <property type="taxonomic scope" value="Bacteria"/>
</dbReference>
<keyword evidence="6 8" id="KW-0627">Porphyrin biosynthesis</keyword>
<protein>
    <recommendedName>
        <fullName evidence="3 8">Glutamyl-tRNA reductase</fullName>
        <shortName evidence="8">GluTR</shortName>
        <ecNumber evidence="3 8">1.2.1.70</ecNumber>
    </recommendedName>
</protein>
<evidence type="ECO:0000256" key="3">
    <source>
        <dbReference type="ARBA" id="ARBA00012970"/>
    </source>
</evidence>
<dbReference type="Pfam" id="PF05201">
    <property type="entry name" value="GlutR_N"/>
    <property type="match status" value="1"/>
</dbReference>
<comment type="similarity">
    <text evidence="2 8 13">Belongs to the glutamyl-tRNA reductase family.</text>
</comment>
<feature type="domain" description="Tetrapyrrole biosynthesis glutamyl-tRNA reductase dimerisation" evidence="14">
    <location>
        <begin position="316"/>
        <end position="408"/>
    </location>
</feature>
<dbReference type="NCBIfam" id="TIGR01035">
    <property type="entry name" value="hemA"/>
    <property type="match status" value="1"/>
</dbReference>
<comment type="catalytic activity">
    <reaction evidence="7 8 13">
        <text>(S)-4-amino-5-oxopentanoate + tRNA(Glu) + NADP(+) = L-glutamyl-tRNA(Glu) + NADPH + H(+)</text>
        <dbReference type="Rhea" id="RHEA:12344"/>
        <dbReference type="Rhea" id="RHEA-COMP:9663"/>
        <dbReference type="Rhea" id="RHEA-COMP:9680"/>
        <dbReference type="ChEBI" id="CHEBI:15378"/>
        <dbReference type="ChEBI" id="CHEBI:57501"/>
        <dbReference type="ChEBI" id="CHEBI:57783"/>
        <dbReference type="ChEBI" id="CHEBI:58349"/>
        <dbReference type="ChEBI" id="CHEBI:78442"/>
        <dbReference type="ChEBI" id="CHEBI:78520"/>
        <dbReference type="EC" id="1.2.1.70"/>
    </reaction>
</comment>
<evidence type="ECO:0000313" key="18">
    <source>
        <dbReference type="Proteomes" id="UP000028542"/>
    </source>
</evidence>
<dbReference type="Proteomes" id="UP000028542">
    <property type="component" value="Unassembled WGS sequence"/>
</dbReference>
<evidence type="ECO:0000256" key="1">
    <source>
        <dbReference type="ARBA" id="ARBA00005059"/>
    </source>
</evidence>
<feature type="binding site" evidence="8 10">
    <location>
        <begin position="46"/>
        <end position="49"/>
    </location>
    <ligand>
        <name>substrate</name>
    </ligand>
</feature>
<evidence type="ECO:0000259" key="14">
    <source>
        <dbReference type="Pfam" id="PF00745"/>
    </source>
</evidence>
<dbReference type="InterPro" id="IPR036291">
    <property type="entry name" value="NAD(P)-bd_dom_sf"/>
</dbReference>
<dbReference type="InterPro" id="IPR000343">
    <property type="entry name" value="4pyrrol_synth_GluRdtase"/>
</dbReference>
<evidence type="ECO:0000259" key="16">
    <source>
        <dbReference type="Pfam" id="PF05201"/>
    </source>
</evidence>
<dbReference type="HAMAP" id="MF_00087">
    <property type="entry name" value="Glu_tRNA_reductase"/>
    <property type="match status" value="1"/>
</dbReference>
<evidence type="ECO:0000256" key="13">
    <source>
        <dbReference type="RuleBase" id="RU000584"/>
    </source>
</evidence>
<proteinExistence type="inferred from homology"/>
<dbReference type="PANTHER" id="PTHR43120:SF1">
    <property type="entry name" value="GLUTAMYL-TRNA REDUCTASE 1, CHLOROPLASTIC"/>
    <property type="match status" value="1"/>
</dbReference>
<feature type="domain" description="Glutamyl-tRNA reductase N-terminal" evidence="16">
    <location>
        <begin position="9"/>
        <end position="148"/>
    </location>
</feature>
<comment type="miscellaneous">
    <text evidence="8">During catalysis, the active site Cys acts as a nucleophile attacking the alpha-carbonyl group of tRNA-bound glutamate with the formation of a thioester intermediate between enzyme and glutamate, and the concomitant release of tRNA(Glu). The thioester intermediate is finally reduced by direct hydride transfer from NADPH, to form the product GSA.</text>
</comment>
<gene>
    <name evidence="8" type="primary">hemA</name>
    <name evidence="17" type="ORF">IO99_08440</name>
</gene>
<organism evidence="17 18">
    <name type="scientific">Clostridium sulfidigenes</name>
    <dbReference type="NCBI Taxonomy" id="318464"/>
    <lineage>
        <taxon>Bacteria</taxon>
        <taxon>Bacillati</taxon>
        <taxon>Bacillota</taxon>
        <taxon>Clostridia</taxon>
        <taxon>Eubacteriales</taxon>
        <taxon>Clostridiaceae</taxon>
        <taxon>Clostridium</taxon>
    </lineage>
</organism>
<comment type="pathway">
    <text evidence="1 8 13">Porphyrin-containing compound metabolism; protoporphyrin-IX biosynthesis; 5-aminolevulinate from L-glutamyl-tRNA(Glu): step 1/2.</text>
</comment>
<dbReference type="InterPro" id="IPR015896">
    <property type="entry name" value="4pyrrol_synth_GluRdtase_dimer"/>
</dbReference>
<dbReference type="UniPathway" id="UPA00251">
    <property type="reaction ID" value="UER00316"/>
</dbReference>
<keyword evidence="18" id="KW-1185">Reference proteome</keyword>
<name>A0A084JCP8_9CLOT</name>
<dbReference type="STRING" id="318464.IO99_08440"/>
<feature type="binding site" evidence="8 10">
    <location>
        <position position="102"/>
    </location>
    <ligand>
        <name>substrate</name>
    </ligand>
</feature>
<dbReference type="Pfam" id="PF00745">
    <property type="entry name" value="GlutR_dimer"/>
    <property type="match status" value="1"/>
</dbReference>
<dbReference type="InterPro" id="IPR036343">
    <property type="entry name" value="GluRdtase_N_sf"/>
</dbReference>
<comment type="subunit">
    <text evidence="8">Homodimer.</text>
</comment>
<evidence type="ECO:0000256" key="7">
    <source>
        <dbReference type="ARBA" id="ARBA00047464"/>
    </source>
</evidence>
<dbReference type="EMBL" id="JPMD01000018">
    <property type="protein sequence ID" value="KEZ86732.1"/>
    <property type="molecule type" value="Genomic_DNA"/>
</dbReference>
<feature type="binding site" evidence="8 10">
    <location>
        <begin position="107"/>
        <end position="109"/>
    </location>
    <ligand>
        <name>substrate</name>
    </ligand>
</feature>
<dbReference type="SUPFAM" id="SSF51735">
    <property type="entry name" value="NAD(P)-binding Rossmann-fold domains"/>
    <property type="match status" value="1"/>
</dbReference>
<dbReference type="Pfam" id="PF01488">
    <property type="entry name" value="Shikimate_DH"/>
    <property type="match status" value="1"/>
</dbReference>
<dbReference type="InterPro" id="IPR006151">
    <property type="entry name" value="Shikm_DH/Glu-tRNA_Rdtase"/>
</dbReference>
<feature type="domain" description="Quinate/shikimate 5-dehydrogenase/glutamyl-tRNA reductase" evidence="15">
    <location>
        <begin position="162"/>
        <end position="299"/>
    </location>
</feature>